<evidence type="ECO:0000313" key="1">
    <source>
        <dbReference type="EMBL" id="KAK9111362.1"/>
    </source>
</evidence>
<reference evidence="1 2" key="1">
    <citation type="submission" date="2024-01" db="EMBL/GenBank/DDBJ databases">
        <title>Genome assemblies of Stephania.</title>
        <authorList>
            <person name="Yang L."/>
        </authorList>
    </citation>
    <scope>NUCLEOTIDE SEQUENCE [LARGE SCALE GENOMIC DNA]</scope>
    <source>
        <strain evidence="1">JXDWG</strain>
        <tissue evidence="1">Leaf</tissue>
    </source>
</reference>
<name>A0AAP0I9Y9_9MAGN</name>
<dbReference type="Proteomes" id="UP001419268">
    <property type="component" value="Unassembled WGS sequence"/>
</dbReference>
<keyword evidence="2" id="KW-1185">Reference proteome</keyword>
<organism evidence="1 2">
    <name type="scientific">Stephania cephalantha</name>
    <dbReference type="NCBI Taxonomy" id="152367"/>
    <lineage>
        <taxon>Eukaryota</taxon>
        <taxon>Viridiplantae</taxon>
        <taxon>Streptophyta</taxon>
        <taxon>Embryophyta</taxon>
        <taxon>Tracheophyta</taxon>
        <taxon>Spermatophyta</taxon>
        <taxon>Magnoliopsida</taxon>
        <taxon>Ranunculales</taxon>
        <taxon>Menispermaceae</taxon>
        <taxon>Menispermoideae</taxon>
        <taxon>Cissampelideae</taxon>
        <taxon>Stephania</taxon>
    </lineage>
</organism>
<protein>
    <submittedName>
        <fullName evidence="1">Uncharacterized protein</fullName>
    </submittedName>
</protein>
<sequence length="193" mass="21852">MSYKSVIDLDRIIQVHMEPLMNARLVVELGVGLEANRVKGCRGDGEEGRIAREEVAKVIREPPSRYYIAPQLRQRLCQCQRPFNNTAATAKRPLRQHHSQRPEEYQSPTFAAAKNCSATASASALFDNTTAVVEYQSPSLAAAKKLLHQRLADSFAPLPRSRSHRRRERSREWWSGVIGDGGRWSRKEAERGE</sequence>
<comment type="caution">
    <text evidence="1">The sequence shown here is derived from an EMBL/GenBank/DDBJ whole genome shotgun (WGS) entry which is preliminary data.</text>
</comment>
<proteinExistence type="predicted"/>
<accession>A0AAP0I9Y9</accession>
<dbReference type="AlphaFoldDB" id="A0AAP0I9Y9"/>
<gene>
    <name evidence="1" type="ORF">Scep_018881</name>
</gene>
<dbReference type="EMBL" id="JBBNAG010000008">
    <property type="protein sequence ID" value="KAK9111362.1"/>
    <property type="molecule type" value="Genomic_DNA"/>
</dbReference>
<evidence type="ECO:0000313" key="2">
    <source>
        <dbReference type="Proteomes" id="UP001419268"/>
    </source>
</evidence>